<accession>A0ABY7ATB9</accession>
<evidence type="ECO:0000313" key="3">
    <source>
        <dbReference type="EMBL" id="WAJ71911.1"/>
    </source>
</evidence>
<dbReference type="Pfam" id="PF15979">
    <property type="entry name" value="Glyco_hydro_115"/>
    <property type="match status" value="1"/>
</dbReference>
<dbReference type="EMBL" id="CP109966">
    <property type="protein sequence ID" value="WAJ71911.1"/>
    <property type="molecule type" value="Genomic_DNA"/>
</dbReference>
<dbReference type="Pfam" id="PF17829">
    <property type="entry name" value="GH115_C"/>
    <property type="match status" value="1"/>
</dbReference>
<protein>
    <submittedName>
        <fullName evidence="3">Glycosyl hydrolase 115 family protein</fullName>
    </submittedName>
</protein>
<dbReference type="SUPFAM" id="SSF55545">
    <property type="entry name" value="beta-N-acetylhexosaminidase-like domain"/>
    <property type="match status" value="1"/>
</dbReference>
<keyword evidence="3" id="KW-0614">Plasmid</keyword>
<dbReference type="InterPro" id="IPR029018">
    <property type="entry name" value="Hex-like_dom2"/>
</dbReference>
<dbReference type="InterPro" id="IPR041437">
    <property type="entry name" value="GH115_C"/>
</dbReference>
<dbReference type="GO" id="GO:0005524">
    <property type="term" value="F:ATP binding"/>
    <property type="evidence" value="ECO:0007669"/>
    <property type="project" value="UniProtKB-KW"/>
</dbReference>
<name>A0ABY7ATB9_9ALTE</name>
<dbReference type="Gene3D" id="3.30.379.10">
    <property type="entry name" value="Chitobiase/beta-hexosaminidase domain 2-like"/>
    <property type="match status" value="1"/>
</dbReference>
<keyword evidence="4" id="KW-1185">Reference proteome</keyword>
<gene>
    <name evidence="3" type="ORF">OLW01_14380</name>
</gene>
<dbReference type="Proteomes" id="UP001163726">
    <property type="component" value="Plasmid pCadTS8_1"/>
</dbReference>
<dbReference type="InterPro" id="IPR042301">
    <property type="entry name" value="GH115_sf"/>
</dbReference>
<keyword evidence="3" id="KW-0547">Nucleotide-binding</keyword>
<dbReference type="GO" id="GO:0016787">
    <property type="term" value="F:hydrolase activity"/>
    <property type="evidence" value="ECO:0007669"/>
    <property type="project" value="UniProtKB-KW"/>
</dbReference>
<sequence>MFILTNLANLAAKNTHQNSGLRRKNMMAFCLFISFLSSCGGTGNQQPEQVTSEHASSSKWQPYDGMQVNASLDNYLAIPFMPVTEYATADSIKIADKSSAVTIYYSELDAKVVEVAAQALAQDIKMVTGAKVSTSTQKPSGDTIVIVGTVGDSPLIDKLIKNRKIDVSEINGKWEAYTAQVVKKPLEGVAQALVIAGSDRRGTAYGVFALSEAIGISPWHFWGDVPAPNKQALYVSGQHIQPSPAVKYRGIFINDEDWGLLPWASKTFEPETGNIGPKTYATVYELLLRLHANMIWPGMHEFPRETTPFYLMPGNKEMADKYAIVISTSHHEPMLTNSHEFKDEVHGEYNYWTNRDTIFNFWEERVKETAEYENIYTIGMRGRTDVGMLAPEGTTDEGKAKKIQNDIIPDQRKMIAEHVHHNPTEIPQIFIPYKETLVQYQSGLELPDDVIMVWPDDNHGYIRQLSTPEEQKRTGGSGVYYHLSYWGVPASYLWLNSTPPGMTYAEMIKAWDFNANKIWIVNVGDIKPHEFGTEFFLRMARNPEAFRNFDQHKYFTQWAQRTFGQQYAQDIANVMHNYFSLNIVKRPEHMHTSGDNTFSMIAKGDEAAQRLNKFAQTAKIANMVYQNLDKNLQSAFYQMVLYPLRASHLINQKELYAERSRLWAKQQRAATDELAAKSTQAHQALMAETQFYNKVNAQGKWQNMLSPMPLTDLPTWGYETQNPWRMPKLGNYQAPDKMQLAVALEGQAEPIGINEKGKLPLFNRAANTQYFIDVFNQGKQSSRWFVKASHPWVDVSQTRGNQDARITVGIDWQSAPIGTNVPASLRISDGKSTYAIELAIFNPADLPLGKLPKAVENKGVVEIEAEHYFAKANGKNGSHWQQLDNAAASQHAMTVHPITTKSVNVSRLQAQSPSLSYQFYAASTGRVKIQTQALPTHKITSQHPGVRYAISLNGEAPQIIDLYAKEYSKKWNVNTLRAAAFGISNHKIDQPGVQEIKIWMVDAGVVLDKFTVEIEDE</sequence>
<dbReference type="RefSeq" id="WP_268076631.1">
    <property type="nucleotide sequence ID" value="NZ_CP109966.1"/>
</dbReference>
<keyword evidence="1 3" id="KW-0378">Hydrolase</keyword>
<reference evidence="3" key="1">
    <citation type="submission" date="2022-10" db="EMBL/GenBank/DDBJ databases">
        <title>Catenovulum adriacola sp. nov. isolated in the Harbour of Susak.</title>
        <authorList>
            <person name="Schoch T."/>
            <person name="Reich S.J."/>
            <person name="Stoeferle S."/>
            <person name="Flaiz M."/>
            <person name="Kazda M."/>
            <person name="Riedel C.U."/>
            <person name="Duerre P."/>
        </authorList>
    </citation>
    <scope>NUCLEOTIDE SEQUENCE</scope>
    <source>
        <strain evidence="3">TS8</strain>
        <plasmid evidence="3">pCadTS8_1</plasmid>
    </source>
</reference>
<dbReference type="PANTHER" id="PTHR37842">
    <property type="match status" value="1"/>
</dbReference>
<dbReference type="InterPro" id="IPR031924">
    <property type="entry name" value="GH115"/>
</dbReference>
<dbReference type="Gene3D" id="3.20.20.520">
    <property type="entry name" value="Glycosyl hydrolase family 115"/>
    <property type="match status" value="1"/>
</dbReference>
<evidence type="ECO:0000259" key="2">
    <source>
        <dbReference type="Pfam" id="PF17829"/>
    </source>
</evidence>
<evidence type="ECO:0000256" key="1">
    <source>
        <dbReference type="ARBA" id="ARBA00022801"/>
    </source>
</evidence>
<dbReference type="Gene3D" id="2.60.120.1620">
    <property type="match status" value="1"/>
</dbReference>
<keyword evidence="3" id="KW-0067">ATP-binding</keyword>
<evidence type="ECO:0000313" key="4">
    <source>
        <dbReference type="Proteomes" id="UP001163726"/>
    </source>
</evidence>
<dbReference type="PANTHER" id="PTHR37842:SF2">
    <property type="entry name" value="GYLCOSYL HYDROLASE 115 C-TERMINAL DOMAIN-CONTAINING PROTEIN"/>
    <property type="match status" value="1"/>
</dbReference>
<geneLocation type="plasmid" evidence="3 4">
    <name>pCadTS8_1</name>
</geneLocation>
<dbReference type="Gene3D" id="1.20.58.2150">
    <property type="match status" value="1"/>
</dbReference>
<organism evidence="3 4">
    <name type="scientific">Catenovulum adriaticum</name>
    <dbReference type="NCBI Taxonomy" id="2984846"/>
    <lineage>
        <taxon>Bacteria</taxon>
        <taxon>Pseudomonadati</taxon>
        <taxon>Pseudomonadota</taxon>
        <taxon>Gammaproteobacteria</taxon>
        <taxon>Alteromonadales</taxon>
        <taxon>Alteromonadaceae</taxon>
        <taxon>Catenovulum</taxon>
    </lineage>
</organism>
<feature type="domain" description="Gylcosyl hydrolase 115 C-terminal" evidence="2">
    <location>
        <begin position="855"/>
        <end position="1014"/>
    </location>
</feature>
<proteinExistence type="predicted"/>